<proteinExistence type="predicted"/>
<reference evidence="1" key="2">
    <citation type="journal article" date="2015" name="Fish Shellfish Immunol.">
        <title>Early steps in the European eel (Anguilla anguilla)-Vibrio vulnificus interaction in the gills: Role of the RtxA13 toxin.</title>
        <authorList>
            <person name="Callol A."/>
            <person name="Pajuelo D."/>
            <person name="Ebbesson L."/>
            <person name="Teles M."/>
            <person name="MacKenzie S."/>
            <person name="Amaro C."/>
        </authorList>
    </citation>
    <scope>NUCLEOTIDE SEQUENCE</scope>
</reference>
<organism evidence="1">
    <name type="scientific">Anguilla anguilla</name>
    <name type="common">European freshwater eel</name>
    <name type="synonym">Muraena anguilla</name>
    <dbReference type="NCBI Taxonomy" id="7936"/>
    <lineage>
        <taxon>Eukaryota</taxon>
        <taxon>Metazoa</taxon>
        <taxon>Chordata</taxon>
        <taxon>Craniata</taxon>
        <taxon>Vertebrata</taxon>
        <taxon>Euteleostomi</taxon>
        <taxon>Actinopterygii</taxon>
        <taxon>Neopterygii</taxon>
        <taxon>Teleostei</taxon>
        <taxon>Anguilliformes</taxon>
        <taxon>Anguillidae</taxon>
        <taxon>Anguilla</taxon>
    </lineage>
</organism>
<reference evidence="1" key="1">
    <citation type="submission" date="2014-11" db="EMBL/GenBank/DDBJ databases">
        <authorList>
            <person name="Amaro Gonzalez C."/>
        </authorList>
    </citation>
    <scope>NUCLEOTIDE SEQUENCE</scope>
</reference>
<dbReference type="AlphaFoldDB" id="A0A0E9Q2U7"/>
<evidence type="ECO:0000313" key="1">
    <source>
        <dbReference type="EMBL" id="JAH11069.1"/>
    </source>
</evidence>
<dbReference type="EMBL" id="GBXM01097508">
    <property type="protein sequence ID" value="JAH11069.1"/>
    <property type="molecule type" value="Transcribed_RNA"/>
</dbReference>
<accession>A0A0E9Q2U7</accession>
<protein>
    <submittedName>
        <fullName evidence="1">Uncharacterized protein</fullName>
    </submittedName>
</protein>
<sequence>MTRMLAFPRSSLSVVLTGKIAMDNEGALIR</sequence>
<name>A0A0E9Q2U7_ANGAN</name>